<dbReference type="InterPro" id="IPR016195">
    <property type="entry name" value="Pol/histidinol_Pase-like"/>
</dbReference>
<dbReference type="PANTHER" id="PTHR42924:SF3">
    <property type="entry name" value="POLYMERASE_HISTIDINOL PHOSPHATASE N-TERMINAL DOMAIN-CONTAINING PROTEIN"/>
    <property type="match status" value="1"/>
</dbReference>
<name>A0ABY5YJ19_9DEIO</name>
<dbReference type="Proteomes" id="UP001060261">
    <property type="component" value="Chromosome"/>
</dbReference>
<evidence type="ECO:0000259" key="1">
    <source>
        <dbReference type="SMART" id="SM00481"/>
    </source>
</evidence>
<keyword evidence="3" id="KW-1185">Reference proteome</keyword>
<dbReference type="SMART" id="SM00481">
    <property type="entry name" value="POLIIIAc"/>
    <property type="match status" value="1"/>
</dbReference>
<evidence type="ECO:0000313" key="2">
    <source>
        <dbReference type="EMBL" id="UWX64810.1"/>
    </source>
</evidence>
<feature type="domain" description="Polymerase/histidinol phosphatase N-terminal" evidence="1">
    <location>
        <begin position="93"/>
        <end position="156"/>
    </location>
</feature>
<dbReference type="SUPFAM" id="SSF89550">
    <property type="entry name" value="PHP domain-like"/>
    <property type="match status" value="1"/>
</dbReference>
<organism evidence="2 3">
    <name type="scientific">Deinococcus rubellus</name>
    <dbReference type="NCBI Taxonomy" id="1889240"/>
    <lineage>
        <taxon>Bacteria</taxon>
        <taxon>Thermotogati</taxon>
        <taxon>Deinococcota</taxon>
        <taxon>Deinococci</taxon>
        <taxon>Deinococcales</taxon>
        <taxon>Deinococcaceae</taxon>
        <taxon>Deinococcus</taxon>
    </lineage>
</organism>
<protein>
    <submittedName>
        <fullName evidence="2">CehA/McbA family metallohydrolase</fullName>
    </submittedName>
</protein>
<dbReference type="RefSeq" id="WP_260561071.1">
    <property type="nucleotide sequence ID" value="NZ_BAABEC010000009.1"/>
</dbReference>
<sequence>MINFSLLSPQGFRGAGHRHGTRHEALLGTEWATPGFLPGPVTPGEWEVVVHTHMVAGVTWGEVVVESLDGLPPALPTQKPLESQPAPGPWMLGDLHCHTDHSDARWTVRELAEAATRRGLSFLALTDHNTISGSAELTRLAPTFLQLPGLELTTFYGHATVLGLTEYQDWTELDALHGTRELAERVVNSGGLFTIAHPFSEGDPICTGCAWTYFDLRPSQATHLEVWNGAWNQPHNLQALAHWYDLLAQGRRVIAAAGTDVHGPDYAVGDGFTCTPTTTDSATLLSQLQAGNTYLARATCLELDVQTPSGAATLGSVQAAGPWTVQLHWHSLPGGCELRINTDGTQVVQPVSEDGTQTLELHVERWFNLEIRLPGGELYALTNPVWANLI</sequence>
<dbReference type="EMBL" id="CP104213">
    <property type="protein sequence ID" value="UWX64810.1"/>
    <property type="molecule type" value="Genomic_DNA"/>
</dbReference>
<dbReference type="Gene3D" id="3.20.20.140">
    <property type="entry name" value="Metal-dependent hydrolases"/>
    <property type="match status" value="1"/>
</dbReference>
<dbReference type="NCBIfam" id="NF038032">
    <property type="entry name" value="CehA_McbA_metalo"/>
    <property type="match status" value="1"/>
</dbReference>
<dbReference type="InterPro" id="IPR003141">
    <property type="entry name" value="Pol/His_phosphatase_N"/>
</dbReference>
<reference evidence="2" key="1">
    <citation type="submission" date="2022-09" db="EMBL/GenBank/DDBJ databases">
        <title>genome sequence of Deinococcus rubellus.</title>
        <authorList>
            <person name="Srinivasan S."/>
        </authorList>
    </citation>
    <scope>NUCLEOTIDE SEQUENCE</scope>
    <source>
        <strain evidence="2">Ant6</strain>
    </source>
</reference>
<gene>
    <name evidence="2" type="ORF">N0D28_03865</name>
</gene>
<accession>A0ABY5YJ19</accession>
<dbReference type="Pfam" id="PF02811">
    <property type="entry name" value="PHP"/>
    <property type="match status" value="1"/>
</dbReference>
<dbReference type="InterPro" id="IPR004013">
    <property type="entry name" value="PHP_dom"/>
</dbReference>
<dbReference type="InterPro" id="IPR052018">
    <property type="entry name" value="PHP_domain"/>
</dbReference>
<evidence type="ECO:0000313" key="3">
    <source>
        <dbReference type="Proteomes" id="UP001060261"/>
    </source>
</evidence>
<dbReference type="PANTHER" id="PTHR42924">
    <property type="entry name" value="EXONUCLEASE"/>
    <property type="match status" value="1"/>
</dbReference>
<proteinExistence type="predicted"/>